<feature type="transmembrane region" description="Helical" evidence="2">
    <location>
        <begin position="210"/>
        <end position="231"/>
    </location>
</feature>
<protein>
    <submittedName>
        <fullName evidence="3">Uncharacterized protein</fullName>
    </submittedName>
</protein>
<keyword evidence="2" id="KW-1133">Transmembrane helix</keyword>
<keyword evidence="2" id="KW-0812">Transmembrane</keyword>
<evidence type="ECO:0000256" key="2">
    <source>
        <dbReference type="SAM" id="Phobius"/>
    </source>
</evidence>
<feature type="transmembrane region" description="Helical" evidence="2">
    <location>
        <begin position="345"/>
        <end position="369"/>
    </location>
</feature>
<accession>A0A7S1JC32</accession>
<name>A0A7S1JC32_9EUGL</name>
<feature type="transmembrane region" description="Helical" evidence="2">
    <location>
        <begin position="103"/>
        <end position="123"/>
    </location>
</feature>
<evidence type="ECO:0000313" key="3">
    <source>
        <dbReference type="EMBL" id="CAD9038389.1"/>
    </source>
</evidence>
<reference evidence="3" key="1">
    <citation type="submission" date="2021-01" db="EMBL/GenBank/DDBJ databases">
        <authorList>
            <person name="Corre E."/>
            <person name="Pelletier E."/>
            <person name="Niang G."/>
            <person name="Scheremetjew M."/>
            <person name="Finn R."/>
            <person name="Kale V."/>
            <person name="Holt S."/>
            <person name="Cochrane G."/>
            <person name="Meng A."/>
            <person name="Brown T."/>
            <person name="Cohen L."/>
        </authorList>
    </citation>
    <scope>NUCLEOTIDE SEQUENCE</scope>
    <source>
        <strain evidence="3">NIES-381</strain>
    </source>
</reference>
<keyword evidence="2" id="KW-0472">Membrane</keyword>
<organism evidence="3">
    <name type="scientific">Eutreptiella gymnastica</name>
    <dbReference type="NCBI Taxonomy" id="73025"/>
    <lineage>
        <taxon>Eukaryota</taxon>
        <taxon>Discoba</taxon>
        <taxon>Euglenozoa</taxon>
        <taxon>Euglenida</taxon>
        <taxon>Spirocuta</taxon>
        <taxon>Euglenophyceae</taxon>
        <taxon>Eutreptiales</taxon>
        <taxon>Eutreptiaceae</taxon>
        <taxon>Eutreptiella</taxon>
    </lineage>
</organism>
<proteinExistence type="predicted"/>
<feature type="transmembrane region" description="Helical" evidence="2">
    <location>
        <begin position="143"/>
        <end position="168"/>
    </location>
</feature>
<feature type="transmembrane region" description="Helical" evidence="2">
    <location>
        <begin position="180"/>
        <end position="198"/>
    </location>
</feature>
<feature type="transmembrane region" description="Helical" evidence="2">
    <location>
        <begin position="238"/>
        <end position="264"/>
    </location>
</feature>
<dbReference type="AlphaFoldDB" id="A0A7S1JC32"/>
<sequence>MAGLLNEVKVDGNYGSTTNFKLPKGALDNIPDDLKEAVATALKQSEKAEQAQKAGQVPNGNGIPSGVLVTTSQPEDDITKSSSIETKPPPKPIRPGRPLQDQILNTMGIVLCPTFSLLAYYVWENYPLAPKVPSPRPNVFYLLGAFLTGIAPLLATLQILAVGMNIGLPFLGRKSSTSVSLMYTGVVGYFIIILGRVLSEGWPLPWFNKLAVFSYTLALSNAAIWGPIGLFDKWHAPLFFNMVVWCAALGFFLTGAWCVVRLGAGDGPQSWDWFLGWWWEYIVKDSPILLCSLERFYVCTGWTHACPRALAAVLSPQCPRCPYTIKGQGPCSVAMQATLDDHRTLAYGIMNLLGLTLAILAICSVWSFITMVKRMMRAPPTAADFKPGYWLACDDIVKLQKALLPDVDSKVNDPVAYDIMLEHIVHVKGCYQKPPAEQASVLKGQQRWHYTVVNAGESNSSGYHWGVGVWDGRQNPNAALIVDPYPSPTAFQKAVPYGRQRQIQVQLVGAGKQKCTWRCGYFSLWWVLWLDLQPGPTTVLDDEAQELANSLPAMPDEFPGLCWALLGYMTQKNVQLKVNPEFRDQVAKGVINMTELQASEVPKTV</sequence>
<evidence type="ECO:0000256" key="1">
    <source>
        <dbReference type="SAM" id="MobiDB-lite"/>
    </source>
</evidence>
<gene>
    <name evidence="3" type="ORF">EGYM00392_LOCUS49551</name>
</gene>
<feature type="region of interest" description="Disordered" evidence="1">
    <location>
        <begin position="41"/>
        <end position="98"/>
    </location>
</feature>
<dbReference type="EMBL" id="HBGA01133700">
    <property type="protein sequence ID" value="CAD9038389.1"/>
    <property type="molecule type" value="Transcribed_RNA"/>
</dbReference>